<dbReference type="SUPFAM" id="SSF52047">
    <property type="entry name" value="RNI-like"/>
    <property type="match status" value="1"/>
</dbReference>
<evidence type="ECO:0008006" key="18">
    <source>
        <dbReference type="Google" id="ProtNLM"/>
    </source>
</evidence>
<evidence type="ECO:0000259" key="15">
    <source>
        <dbReference type="Pfam" id="PF23598"/>
    </source>
</evidence>
<dbReference type="GO" id="GO:0005886">
    <property type="term" value="C:plasma membrane"/>
    <property type="evidence" value="ECO:0007669"/>
    <property type="project" value="UniProtKB-SubCell"/>
</dbReference>
<dbReference type="InterPro" id="IPR003591">
    <property type="entry name" value="Leu-rich_rpt_typical-subtyp"/>
</dbReference>
<evidence type="ECO:0000256" key="5">
    <source>
        <dbReference type="ARBA" id="ARBA00022692"/>
    </source>
</evidence>
<dbReference type="SUPFAM" id="SSF52058">
    <property type="entry name" value="L domain-like"/>
    <property type="match status" value="2"/>
</dbReference>
<evidence type="ECO:0000256" key="6">
    <source>
        <dbReference type="ARBA" id="ARBA00022729"/>
    </source>
</evidence>
<keyword evidence="3" id="KW-1003">Cell membrane</keyword>
<evidence type="ECO:0000256" key="4">
    <source>
        <dbReference type="ARBA" id="ARBA00022614"/>
    </source>
</evidence>
<dbReference type="Pfam" id="PF08263">
    <property type="entry name" value="LRRNT_2"/>
    <property type="match status" value="1"/>
</dbReference>
<keyword evidence="4" id="KW-0433">Leucine-rich repeat</keyword>
<gene>
    <name evidence="16" type="ORF">ILEXP_LOCUS21464</name>
</gene>
<dbReference type="InterPro" id="IPR001611">
    <property type="entry name" value="Leu-rich_rpt"/>
</dbReference>
<name>A0ABC8S8T0_9AQUA</name>
<comment type="subcellular location">
    <subcellularLocation>
        <location evidence="1">Cell membrane</location>
        <topology evidence="1">Single-pass type I membrane protein</topology>
    </subcellularLocation>
</comment>
<protein>
    <recommendedName>
        <fullName evidence="18">Leucine-rich repeat-containing N-terminal plant-type domain-containing protein</fullName>
    </recommendedName>
</protein>
<dbReference type="EMBL" id="CAUOFW020002367">
    <property type="protein sequence ID" value="CAK9153220.1"/>
    <property type="molecule type" value="Genomic_DNA"/>
</dbReference>
<comment type="caution">
    <text evidence="16">The sequence shown here is derived from an EMBL/GenBank/DDBJ whole genome shotgun (WGS) entry which is preliminary data.</text>
</comment>
<feature type="domain" description="Disease resistance R13L4/SHOC-2-like LRR" evidence="15">
    <location>
        <begin position="200"/>
        <end position="394"/>
    </location>
</feature>
<keyword evidence="10" id="KW-0675">Receptor</keyword>
<evidence type="ECO:0000256" key="11">
    <source>
        <dbReference type="ARBA" id="ARBA00023180"/>
    </source>
</evidence>
<evidence type="ECO:0000256" key="13">
    <source>
        <dbReference type="SAM" id="SignalP"/>
    </source>
</evidence>
<dbReference type="Pfam" id="PF13855">
    <property type="entry name" value="LRR_8"/>
    <property type="match status" value="1"/>
</dbReference>
<dbReference type="Gene3D" id="3.80.10.10">
    <property type="entry name" value="Ribonuclease Inhibitor"/>
    <property type="match status" value="3"/>
</dbReference>
<dbReference type="FunFam" id="3.80.10.10:FF:000095">
    <property type="entry name" value="LRR receptor-like serine/threonine-protein kinase GSO1"/>
    <property type="match status" value="1"/>
</dbReference>
<keyword evidence="6 13" id="KW-0732">Signal</keyword>
<evidence type="ECO:0000256" key="3">
    <source>
        <dbReference type="ARBA" id="ARBA00022475"/>
    </source>
</evidence>
<dbReference type="AlphaFoldDB" id="A0ABC8S8T0"/>
<evidence type="ECO:0000259" key="14">
    <source>
        <dbReference type="Pfam" id="PF08263"/>
    </source>
</evidence>
<dbReference type="FunFam" id="3.80.10.10:FF:000041">
    <property type="entry name" value="LRR receptor-like serine/threonine-protein kinase ERECTA"/>
    <property type="match status" value="2"/>
</dbReference>
<keyword evidence="5 12" id="KW-0812">Transmembrane</keyword>
<dbReference type="InterPro" id="IPR055414">
    <property type="entry name" value="LRR_R13L4/SHOC2-like"/>
</dbReference>
<keyword evidence="17" id="KW-1185">Reference proteome</keyword>
<comment type="similarity">
    <text evidence="2">Belongs to the RLP family.</text>
</comment>
<dbReference type="PANTHER" id="PTHR48062:SF21">
    <property type="entry name" value="RECEPTOR-LIKE PROTEIN 12"/>
    <property type="match status" value="1"/>
</dbReference>
<dbReference type="InterPro" id="IPR051502">
    <property type="entry name" value="RLP_Defense_Trigger"/>
</dbReference>
<evidence type="ECO:0000256" key="10">
    <source>
        <dbReference type="ARBA" id="ARBA00023170"/>
    </source>
</evidence>
<proteinExistence type="inferred from homology"/>
<sequence>MEYTLLLYLLILLGSLQLHFQSHGSSACLEEERIGLLKLKDSFIQANGSALSSWGVEDGDCCRWVRVSCDNITKQVVELSLNRTRPLGLGFTEGWILNASLFLPFQELQSLDLSGNLLKEDDMLSRLGTKSLKACLHHLMTCREKVKKPRCTAERGKAAEEWKLKGQRFAQRQSGYGLLEYLCIGLEQFVPILYSLSCVKSEITTLRNLESLHLGYNDMAGEIPPSIGALTSLKALSLTSNKLNGSLPVEGFCKLRCLQELDLSINNFEGNLPSCLSNLTSLRLLKLSENSFGGTIPPTLFPSLKSLEYVSLSYNHFEGSLSFSSFANHSKLEVFELDSHNNNLKGELPSFIGSSLPNLLLLNMSNNALQGRIPPSFGDMGRLDLLDLSNNNLSGQLPEHLVMGCVSLRILKLSNNNLHGQLLPKRSNLTRLFYLFLGNNHFSGEISGGLLNSSYLQLLDSSSNLLSGKIPDWIGNFKFLSSIILSKNSLEGSIPMSFCKLKRLRFLDLSSNNFIHSMPSCVNLSSLRYLHLQGNTLTGPLPNVLSTASSLVTLDLRDNKFSGRIPSWISLLSNLRVLLLKGNDLEGSIPFELCQLIILSIVDLSHNNLSGSIPYCLPSIPFGMKINFDDTFRTGQYGRVSYESYTRYSYRSQLEVGQYIVDGYSTSDEVEEVEFITKSRAESYRGNILYFMSGIDLSWNKLTGPIPPEIGHLSGIHTLNLSHNCLNGSIPETFSLLKQVQSLDLSHNRLSGQIPSQLVELNFLSVFTVACNNLSGRTPDMKAQFATFEESSYEGNPILCGLPLQRSCTTSRISPSAPPPSRSVHSDFLQAEFWWGFGQSYVLALLGYIAFLYLSPYHQRRLFGFVEARVVSYR</sequence>
<dbReference type="Pfam" id="PF00560">
    <property type="entry name" value="LRR_1"/>
    <property type="match status" value="4"/>
</dbReference>
<evidence type="ECO:0000256" key="1">
    <source>
        <dbReference type="ARBA" id="ARBA00004251"/>
    </source>
</evidence>
<dbReference type="FunFam" id="3.80.10.10:FF:000213">
    <property type="entry name" value="Tyrosine-sulfated glycopeptide receptor 1"/>
    <property type="match status" value="1"/>
</dbReference>
<evidence type="ECO:0000256" key="9">
    <source>
        <dbReference type="ARBA" id="ARBA00023136"/>
    </source>
</evidence>
<dbReference type="InterPro" id="IPR032675">
    <property type="entry name" value="LRR_dom_sf"/>
</dbReference>
<feature type="domain" description="Leucine-rich repeat-containing N-terminal plant-type" evidence="14">
    <location>
        <begin position="30"/>
        <end position="70"/>
    </location>
</feature>
<dbReference type="PROSITE" id="PS51450">
    <property type="entry name" value="LRR"/>
    <property type="match status" value="1"/>
</dbReference>
<evidence type="ECO:0000256" key="2">
    <source>
        <dbReference type="ARBA" id="ARBA00009592"/>
    </source>
</evidence>
<dbReference type="PANTHER" id="PTHR48062">
    <property type="entry name" value="RECEPTOR-LIKE PROTEIN 14"/>
    <property type="match status" value="1"/>
</dbReference>
<evidence type="ECO:0000313" key="16">
    <source>
        <dbReference type="EMBL" id="CAK9153220.1"/>
    </source>
</evidence>
<evidence type="ECO:0000313" key="17">
    <source>
        <dbReference type="Proteomes" id="UP001642360"/>
    </source>
</evidence>
<keyword evidence="11" id="KW-0325">Glycoprotein</keyword>
<evidence type="ECO:0000256" key="12">
    <source>
        <dbReference type="SAM" id="Phobius"/>
    </source>
</evidence>
<feature type="signal peptide" evidence="13">
    <location>
        <begin position="1"/>
        <end position="27"/>
    </location>
</feature>
<feature type="transmembrane region" description="Helical" evidence="12">
    <location>
        <begin position="833"/>
        <end position="854"/>
    </location>
</feature>
<keyword evidence="8 12" id="KW-1133">Transmembrane helix</keyword>
<dbReference type="InterPro" id="IPR013210">
    <property type="entry name" value="LRR_N_plant-typ"/>
</dbReference>
<dbReference type="SMART" id="SM00369">
    <property type="entry name" value="LRR_TYP"/>
    <property type="match status" value="13"/>
</dbReference>
<accession>A0ABC8S8T0</accession>
<dbReference type="GO" id="GO:0051707">
    <property type="term" value="P:response to other organism"/>
    <property type="evidence" value="ECO:0007669"/>
    <property type="project" value="UniProtKB-ARBA"/>
</dbReference>
<keyword evidence="7" id="KW-0677">Repeat</keyword>
<organism evidence="16 17">
    <name type="scientific">Ilex paraguariensis</name>
    <name type="common">yerba mate</name>
    <dbReference type="NCBI Taxonomy" id="185542"/>
    <lineage>
        <taxon>Eukaryota</taxon>
        <taxon>Viridiplantae</taxon>
        <taxon>Streptophyta</taxon>
        <taxon>Embryophyta</taxon>
        <taxon>Tracheophyta</taxon>
        <taxon>Spermatophyta</taxon>
        <taxon>Magnoliopsida</taxon>
        <taxon>eudicotyledons</taxon>
        <taxon>Gunneridae</taxon>
        <taxon>Pentapetalae</taxon>
        <taxon>asterids</taxon>
        <taxon>campanulids</taxon>
        <taxon>Aquifoliales</taxon>
        <taxon>Aquifoliaceae</taxon>
        <taxon>Ilex</taxon>
    </lineage>
</organism>
<reference evidence="16 17" key="1">
    <citation type="submission" date="2024-02" db="EMBL/GenBank/DDBJ databases">
        <authorList>
            <person name="Vignale AGUSTIN F."/>
            <person name="Sosa J E."/>
            <person name="Modenutti C."/>
        </authorList>
    </citation>
    <scope>NUCLEOTIDE SEQUENCE [LARGE SCALE GENOMIC DNA]</scope>
</reference>
<evidence type="ECO:0000256" key="8">
    <source>
        <dbReference type="ARBA" id="ARBA00022989"/>
    </source>
</evidence>
<dbReference type="GO" id="GO:0006952">
    <property type="term" value="P:defense response"/>
    <property type="evidence" value="ECO:0007669"/>
    <property type="project" value="UniProtKB-ARBA"/>
</dbReference>
<feature type="chain" id="PRO_5044850883" description="Leucine-rich repeat-containing N-terminal plant-type domain-containing protein" evidence="13">
    <location>
        <begin position="28"/>
        <end position="874"/>
    </location>
</feature>
<dbReference type="PRINTS" id="PR00019">
    <property type="entry name" value="LEURICHRPT"/>
</dbReference>
<keyword evidence="9 12" id="KW-0472">Membrane</keyword>
<evidence type="ECO:0000256" key="7">
    <source>
        <dbReference type="ARBA" id="ARBA00022737"/>
    </source>
</evidence>
<dbReference type="Proteomes" id="UP001642360">
    <property type="component" value="Unassembled WGS sequence"/>
</dbReference>
<dbReference type="Pfam" id="PF23598">
    <property type="entry name" value="LRR_14"/>
    <property type="match status" value="1"/>
</dbReference>